<reference evidence="1" key="1">
    <citation type="submission" date="2021-03" db="EMBL/GenBank/DDBJ databases">
        <title>Antimicrobial resistance genes in bacteria isolated from Japanese honey, and their potential for conferring macrolide and lincosamide resistance in the American foulbrood pathogen Paenibacillus larvae.</title>
        <authorList>
            <person name="Okamoto M."/>
            <person name="Kumagai M."/>
            <person name="Kanamori H."/>
            <person name="Takamatsu D."/>
        </authorList>
    </citation>
    <scope>NUCLEOTIDE SEQUENCE</scope>
    <source>
        <strain evidence="1">J43TS3</strain>
    </source>
</reference>
<dbReference type="SUPFAM" id="SSF53335">
    <property type="entry name" value="S-adenosyl-L-methionine-dependent methyltransferases"/>
    <property type="match status" value="1"/>
</dbReference>
<proteinExistence type="predicted"/>
<evidence type="ECO:0000313" key="1">
    <source>
        <dbReference type="EMBL" id="GIO27335.1"/>
    </source>
</evidence>
<name>A0A919XAX7_9BACI</name>
<dbReference type="AlphaFoldDB" id="A0A919XAX7"/>
<dbReference type="InterPro" id="IPR029063">
    <property type="entry name" value="SAM-dependent_MTases_sf"/>
</dbReference>
<keyword evidence="2" id="KW-1185">Reference proteome</keyword>
<dbReference type="Gene3D" id="3.40.50.150">
    <property type="entry name" value="Vaccinia Virus protein VP39"/>
    <property type="match status" value="1"/>
</dbReference>
<sequence>MRHNMVKENVKQDNYKVFSLVSNYLNNAPDYVEKEEIEELVQGGISYEYAFSIILAAAFGLDIVDNTADRELFNQYFLQMIHHLDGGTYSSNLYYKNIKLPTIKIGNSELKYEKYKPFEAFVCDDIIQTKEGRQIPQIGFFDREFIYPAVLERNRIWMTVTPNEIETIQEAVDQAFGHVLTYGLGLGYYAYMVSEKERVKTVTIVEKNEDVIQLFKQYILPQFDNAEKITIIKADAFEFAEEKMPMNNYDFVFTDLWHDVSDGLDMYLRMKEFEKNCPGTVFMYWIEQSITCYL</sequence>
<gene>
    <name evidence="1" type="ORF">J43TS3_19460</name>
</gene>
<evidence type="ECO:0000313" key="2">
    <source>
        <dbReference type="Proteomes" id="UP000676917"/>
    </source>
</evidence>
<accession>A0A919XAX7</accession>
<organism evidence="1 2">
    <name type="scientific">Ornithinibacillus bavariensis</name>
    <dbReference type="NCBI Taxonomy" id="545502"/>
    <lineage>
        <taxon>Bacteria</taxon>
        <taxon>Bacillati</taxon>
        <taxon>Bacillota</taxon>
        <taxon>Bacilli</taxon>
        <taxon>Bacillales</taxon>
        <taxon>Bacillaceae</taxon>
        <taxon>Ornithinibacillus</taxon>
    </lineage>
</organism>
<protein>
    <recommendedName>
        <fullName evidence="3">Spermidine synthase</fullName>
    </recommendedName>
</protein>
<dbReference type="Proteomes" id="UP000676917">
    <property type="component" value="Unassembled WGS sequence"/>
</dbReference>
<evidence type="ECO:0008006" key="3">
    <source>
        <dbReference type="Google" id="ProtNLM"/>
    </source>
</evidence>
<comment type="caution">
    <text evidence="1">The sequence shown here is derived from an EMBL/GenBank/DDBJ whole genome shotgun (WGS) entry which is preliminary data.</text>
</comment>
<dbReference type="EMBL" id="BORP01000003">
    <property type="protein sequence ID" value="GIO27335.1"/>
    <property type="molecule type" value="Genomic_DNA"/>
</dbReference>